<sequence length="59" mass="6441">MTGLPTGVTIRLHGQPADVAATLTVLRGLFPHAAVSRTYHDRAGGRIRIYLTPTRRPHP</sequence>
<dbReference type="EMBL" id="FLUV01000590">
    <property type="protein sequence ID" value="SBW19517.1"/>
    <property type="molecule type" value="Genomic_DNA"/>
</dbReference>
<protein>
    <submittedName>
        <fullName evidence="1">Uncharacterized protein</fullName>
    </submittedName>
</protein>
<evidence type="ECO:0000313" key="1">
    <source>
        <dbReference type="EMBL" id="SBW19517.1"/>
    </source>
</evidence>
<gene>
    <name evidence="1" type="ORF">FDG2_1421</name>
</gene>
<name>A0A1C3NVK7_9ACTN</name>
<dbReference type="AlphaFoldDB" id="A0A1C3NVK7"/>
<accession>A0A1C3NVK7</accession>
<organism evidence="1 2">
    <name type="scientific">Candidatus Protofrankia californiensis</name>
    <dbReference type="NCBI Taxonomy" id="1839754"/>
    <lineage>
        <taxon>Bacteria</taxon>
        <taxon>Bacillati</taxon>
        <taxon>Actinomycetota</taxon>
        <taxon>Actinomycetes</taxon>
        <taxon>Frankiales</taxon>
        <taxon>Frankiaceae</taxon>
        <taxon>Protofrankia</taxon>
    </lineage>
</organism>
<evidence type="ECO:0000313" key="2">
    <source>
        <dbReference type="Proteomes" id="UP000199013"/>
    </source>
</evidence>
<reference evidence="2" key="1">
    <citation type="submission" date="2016-02" db="EMBL/GenBank/DDBJ databases">
        <authorList>
            <person name="Wibberg D."/>
        </authorList>
    </citation>
    <scope>NUCLEOTIDE SEQUENCE [LARGE SCALE GENOMIC DNA]</scope>
</reference>
<keyword evidence="2" id="KW-1185">Reference proteome</keyword>
<proteinExistence type="predicted"/>
<dbReference type="Proteomes" id="UP000199013">
    <property type="component" value="Unassembled WGS sequence"/>
</dbReference>